<evidence type="ECO:0000259" key="2">
    <source>
        <dbReference type="PROSITE" id="PS50966"/>
    </source>
</evidence>
<evidence type="ECO:0000313" key="4">
    <source>
        <dbReference type="Proteomes" id="UP000185934"/>
    </source>
</evidence>
<dbReference type="Proteomes" id="UP000185934">
    <property type="component" value="Chromosome"/>
</dbReference>
<sequence length="85" mass="9863">MYSSLIGKIEKANRYAQEKDRITFTDMSCKFRGENDIHTTELKHGQWHCSCDFFVTWGRCCHTMALEKVLGPMLSEEARVTEFPA</sequence>
<keyword evidence="4" id="KW-1185">Reference proteome</keyword>
<organism evidence="3 4">
    <name type="scientific">Dehalogenimonas formicexedens</name>
    <dbReference type="NCBI Taxonomy" id="1839801"/>
    <lineage>
        <taxon>Bacteria</taxon>
        <taxon>Bacillati</taxon>
        <taxon>Chloroflexota</taxon>
        <taxon>Dehalococcoidia</taxon>
        <taxon>Dehalococcoidales</taxon>
        <taxon>Dehalococcoidaceae</taxon>
        <taxon>Dehalogenimonas</taxon>
    </lineage>
</organism>
<reference evidence="4" key="1">
    <citation type="submission" date="2016-11" db="EMBL/GenBank/DDBJ databases">
        <title>Dehalogenimonas formicexedens sp. nov., a chlorinated alkane respiring bacterium isolated from contaminated groundwater.</title>
        <authorList>
            <person name="Key T.A."/>
            <person name="Bowman K.S."/>
            <person name="Lee I."/>
            <person name="Chun J."/>
            <person name="Albuquerque L."/>
            <person name="da Costa M.S."/>
            <person name="Rainey F.A."/>
            <person name="Moe W.M."/>
        </authorList>
    </citation>
    <scope>NUCLEOTIDE SEQUENCE [LARGE SCALE GENOMIC DNA]</scope>
    <source>
        <strain evidence="4">NSZ-14</strain>
    </source>
</reference>
<dbReference type="InterPro" id="IPR007527">
    <property type="entry name" value="Znf_SWIM"/>
</dbReference>
<keyword evidence="1" id="KW-0863">Zinc-finger</keyword>
<evidence type="ECO:0000256" key="1">
    <source>
        <dbReference type="PROSITE-ProRule" id="PRU00325"/>
    </source>
</evidence>
<dbReference type="OrthoDB" id="165488at2"/>
<dbReference type="PROSITE" id="PS50966">
    <property type="entry name" value="ZF_SWIM"/>
    <property type="match status" value="1"/>
</dbReference>
<proteinExistence type="predicted"/>
<evidence type="ECO:0000313" key="3">
    <source>
        <dbReference type="EMBL" id="APV43411.1"/>
    </source>
</evidence>
<dbReference type="GO" id="GO:0008270">
    <property type="term" value="F:zinc ion binding"/>
    <property type="evidence" value="ECO:0007669"/>
    <property type="project" value="UniProtKB-KW"/>
</dbReference>
<feature type="domain" description="SWIM-type" evidence="2">
    <location>
        <begin position="38"/>
        <end position="71"/>
    </location>
</feature>
<accession>A0A1P8F4L3</accession>
<dbReference type="KEGG" id="dfo:Dform_00046"/>
<gene>
    <name evidence="3" type="ORF">Dform_00046</name>
</gene>
<keyword evidence="1" id="KW-0479">Metal-binding</keyword>
<dbReference type="RefSeq" id="WP_076003227.1">
    <property type="nucleotide sequence ID" value="NZ_CP018258.1"/>
</dbReference>
<dbReference type="STRING" id="1839801.Dform_00046"/>
<protein>
    <recommendedName>
        <fullName evidence="2">SWIM-type domain-containing protein</fullName>
    </recommendedName>
</protein>
<name>A0A1P8F4L3_9CHLR</name>
<keyword evidence="1" id="KW-0862">Zinc</keyword>
<dbReference type="EMBL" id="CP018258">
    <property type="protein sequence ID" value="APV43411.1"/>
    <property type="molecule type" value="Genomic_DNA"/>
</dbReference>
<dbReference type="AlphaFoldDB" id="A0A1P8F4L3"/>